<keyword evidence="13" id="KW-1185">Reference proteome</keyword>
<dbReference type="Gene3D" id="3.30.1150.10">
    <property type="match status" value="2"/>
</dbReference>
<keyword evidence="5" id="KW-0997">Cell inner membrane</keyword>
<dbReference type="InterPro" id="IPR006260">
    <property type="entry name" value="TonB/TolA_C"/>
</dbReference>
<evidence type="ECO:0000256" key="6">
    <source>
        <dbReference type="ARBA" id="ARBA00022692"/>
    </source>
</evidence>
<dbReference type="PROSITE" id="PS52015">
    <property type="entry name" value="TONB_CTD"/>
    <property type="match status" value="2"/>
</dbReference>
<evidence type="ECO:0000256" key="8">
    <source>
        <dbReference type="ARBA" id="ARBA00022989"/>
    </source>
</evidence>
<dbReference type="NCBIfam" id="TIGR01352">
    <property type="entry name" value="tonB_Cterm"/>
    <property type="match status" value="2"/>
</dbReference>
<feature type="domain" description="TonB C-terminal" evidence="11">
    <location>
        <begin position="368"/>
        <end position="463"/>
    </location>
</feature>
<evidence type="ECO:0000256" key="3">
    <source>
        <dbReference type="ARBA" id="ARBA00022448"/>
    </source>
</evidence>
<evidence type="ECO:0000313" key="12">
    <source>
        <dbReference type="EMBL" id="MCG2588899.1"/>
    </source>
</evidence>
<evidence type="ECO:0000256" key="9">
    <source>
        <dbReference type="ARBA" id="ARBA00023136"/>
    </source>
</evidence>
<dbReference type="Proteomes" id="UP001165366">
    <property type="component" value="Unassembled WGS sequence"/>
</dbReference>
<evidence type="ECO:0000259" key="11">
    <source>
        <dbReference type="PROSITE" id="PS52015"/>
    </source>
</evidence>
<dbReference type="Pfam" id="PF03544">
    <property type="entry name" value="TonB_C"/>
    <property type="match status" value="2"/>
</dbReference>
<dbReference type="EMBL" id="JAKLWS010000010">
    <property type="protein sequence ID" value="MCG2588899.1"/>
    <property type="molecule type" value="Genomic_DNA"/>
</dbReference>
<evidence type="ECO:0000256" key="1">
    <source>
        <dbReference type="ARBA" id="ARBA00004383"/>
    </source>
</evidence>
<dbReference type="PANTHER" id="PTHR33446:SF2">
    <property type="entry name" value="PROTEIN TONB"/>
    <property type="match status" value="1"/>
</dbReference>
<dbReference type="RefSeq" id="WP_237853929.1">
    <property type="nucleotide sequence ID" value="NZ_JAKLWS010000010.1"/>
</dbReference>
<evidence type="ECO:0000256" key="5">
    <source>
        <dbReference type="ARBA" id="ARBA00022519"/>
    </source>
</evidence>
<keyword evidence="6 10" id="KW-0812">Transmembrane</keyword>
<dbReference type="CDD" id="cd07341">
    <property type="entry name" value="M56_BlaR1_MecR1_like"/>
    <property type="match status" value="1"/>
</dbReference>
<dbReference type="InterPro" id="IPR037682">
    <property type="entry name" value="TonB_C"/>
</dbReference>
<feature type="transmembrane region" description="Helical" evidence="10">
    <location>
        <begin position="111"/>
        <end position="129"/>
    </location>
</feature>
<reference evidence="12" key="2">
    <citation type="submission" date="2024-05" db="EMBL/GenBank/DDBJ databases">
        <title>Rhodohalobacter halophilus gen. nov., sp. nov., a moderately halophilic member of the family Balneolaceae.</title>
        <authorList>
            <person name="Xia J."/>
        </authorList>
    </citation>
    <scope>NUCLEOTIDE SEQUENCE</scope>
    <source>
        <strain evidence="12">WB101</strain>
    </source>
</reference>
<feature type="transmembrane region" description="Helical" evidence="10">
    <location>
        <begin position="20"/>
        <end position="41"/>
    </location>
</feature>
<keyword evidence="8 10" id="KW-1133">Transmembrane helix</keyword>
<evidence type="ECO:0000256" key="2">
    <source>
        <dbReference type="ARBA" id="ARBA00006555"/>
    </source>
</evidence>
<proteinExistence type="inferred from homology"/>
<feature type="domain" description="TonB C-terminal" evidence="11">
    <location>
        <begin position="478"/>
        <end position="572"/>
    </location>
</feature>
<comment type="similarity">
    <text evidence="2">Belongs to the TonB family.</text>
</comment>
<organism evidence="12 13">
    <name type="scientific">Rhodohalobacter sulfatireducens</name>
    <dbReference type="NCBI Taxonomy" id="2911366"/>
    <lineage>
        <taxon>Bacteria</taxon>
        <taxon>Pseudomonadati</taxon>
        <taxon>Balneolota</taxon>
        <taxon>Balneolia</taxon>
        <taxon>Balneolales</taxon>
        <taxon>Balneolaceae</taxon>
        <taxon>Rhodohalobacter</taxon>
    </lineage>
</organism>
<protein>
    <submittedName>
        <fullName evidence="12">M56 family metallopeptidase</fullName>
    </submittedName>
</protein>
<comment type="subcellular location">
    <subcellularLocation>
        <location evidence="1">Cell inner membrane</location>
        <topology evidence="1">Single-pass membrane protein</topology>
        <orientation evidence="1">Periplasmic side</orientation>
    </subcellularLocation>
</comment>
<dbReference type="SUPFAM" id="SSF74653">
    <property type="entry name" value="TolA/TonB C-terminal domain"/>
    <property type="match status" value="2"/>
</dbReference>
<evidence type="ECO:0000313" key="13">
    <source>
        <dbReference type="Proteomes" id="UP001165366"/>
    </source>
</evidence>
<feature type="transmembrane region" description="Helical" evidence="10">
    <location>
        <begin position="53"/>
        <end position="77"/>
    </location>
</feature>
<dbReference type="InterPro" id="IPR051045">
    <property type="entry name" value="TonB-dependent_transducer"/>
</dbReference>
<name>A0ABS9KDH2_9BACT</name>
<dbReference type="InterPro" id="IPR008756">
    <property type="entry name" value="Peptidase_M56"/>
</dbReference>
<sequence length="572" mass="63932">METFIQEIAFIGEQIVQFSWLPLLIWTIFSTIVWVVLRFAPAIHSQYQYHGRLALLFALPLGFVTLGFIEFASGLFFTSTSTSGLTLISVSAPFQLTVTAASANAVSTLEILYAVSFLFLLIGLILFVIRNSLQWFQLRQLQTNCEFSPILKVSGLDNETHSLIQTTNRTVQITFLDKEVIPVTFGVRKPVIVLPDSIKKDSEKLNLVLQHELTHIIQKDFLSNIAIVLTQIVFWFHPLVHVLKRELIDYREIRCDSIVLSNPSISRKKYATLLLELLPMPNINKELSVNMAQESSNLKKRIQMITQQSTNRPIPKRSSAAIFAFIILCTAIAMSCTDMQTQGEEPSSASIQAESQEGDYYEVVEQMPELIGGLESLQDKISYPELAKKAGVQGRVYIRFIVNKNGDVENAEVIRGIGSGADEEALRVVNEAKFTPGMQDGNPVRVQYAIPVFFRLGTDSENISSKSGKVHTTADEMPKLKGGLEQVMRNIRYPEMAKEAGIEGTVYIQFVVNENGNVEDATVIRGIGGGADEEALRVVREAIFEPGYQDGKPIRVQYSIPIQFKLSQDTDQ</sequence>
<keyword evidence="7" id="KW-0653">Protein transport</keyword>
<evidence type="ECO:0000256" key="4">
    <source>
        <dbReference type="ARBA" id="ARBA00022475"/>
    </source>
</evidence>
<accession>A0ABS9KDH2</accession>
<evidence type="ECO:0000256" key="10">
    <source>
        <dbReference type="SAM" id="Phobius"/>
    </source>
</evidence>
<reference evidence="12" key="1">
    <citation type="submission" date="2022-01" db="EMBL/GenBank/DDBJ databases">
        <authorList>
            <person name="Wang Y."/>
        </authorList>
    </citation>
    <scope>NUCLEOTIDE SEQUENCE</scope>
    <source>
        <strain evidence="12">WB101</strain>
    </source>
</reference>
<comment type="caution">
    <text evidence="12">The sequence shown here is derived from an EMBL/GenBank/DDBJ whole genome shotgun (WGS) entry which is preliminary data.</text>
</comment>
<gene>
    <name evidence="12" type="ORF">L6773_09995</name>
</gene>
<evidence type="ECO:0000256" key="7">
    <source>
        <dbReference type="ARBA" id="ARBA00022927"/>
    </source>
</evidence>
<keyword evidence="4" id="KW-1003">Cell membrane</keyword>
<keyword evidence="9 10" id="KW-0472">Membrane</keyword>
<keyword evidence="3" id="KW-0813">Transport</keyword>
<dbReference type="PANTHER" id="PTHR33446">
    <property type="entry name" value="PROTEIN TONB-RELATED"/>
    <property type="match status" value="1"/>
</dbReference>
<dbReference type="Pfam" id="PF05569">
    <property type="entry name" value="Peptidase_M56"/>
    <property type="match status" value="1"/>
</dbReference>